<dbReference type="AlphaFoldDB" id="A0AA36GDK7"/>
<evidence type="ECO:0000256" key="1">
    <source>
        <dbReference type="SAM" id="SignalP"/>
    </source>
</evidence>
<accession>A0AA36GDK7</accession>
<feature type="non-terminal residue" evidence="2">
    <location>
        <position position="1"/>
    </location>
</feature>
<protein>
    <submittedName>
        <fullName evidence="2">Uncharacterized protein</fullName>
    </submittedName>
</protein>
<dbReference type="EMBL" id="CATQJA010002663">
    <property type="protein sequence ID" value="CAJ0581480.1"/>
    <property type="molecule type" value="Genomic_DNA"/>
</dbReference>
<keyword evidence="1" id="KW-0732">Signal</keyword>
<comment type="caution">
    <text evidence="2">The sequence shown here is derived from an EMBL/GenBank/DDBJ whole genome shotgun (WGS) entry which is preliminary data.</text>
</comment>
<reference evidence="2" key="1">
    <citation type="submission" date="2023-06" db="EMBL/GenBank/DDBJ databases">
        <authorList>
            <person name="Delattre M."/>
        </authorList>
    </citation>
    <scope>NUCLEOTIDE SEQUENCE</scope>
    <source>
        <strain evidence="2">AF72</strain>
    </source>
</reference>
<organism evidence="2 3">
    <name type="scientific">Mesorhabditis spiculigera</name>
    <dbReference type="NCBI Taxonomy" id="96644"/>
    <lineage>
        <taxon>Eukaryota</taxon>
        <taxon>Metazoa</taxon>
        <taxon>Ecdysozoa</taxon>
        <taxon>Nematoda</taxon>
        <taxon>Chromadorea</taxon>
        <taxon>Rhabditida</taxon>
        <taxon>Rhabditina</taxon>
        <taxon>Rhabditomorpha</taxon>
        <taxon>Rhabditoidea</taxon>
        <taxon>Rhabditidae</taxon>
        <taxon>Mesorhabditinae</taxon>
        <taxon>Mesorhabditis</taxon>
    </lineage>
</organism>
<sequence length="212" mass="23744">MMLKLVICLLIAPSIIEAEMIRENRTVAIFELLNDVFSVSQIAGDAEASPVKTLEMICIDSALSSHKPENAPWDLAQALVEALRAPRNSAITVDADGPCWPLLLVRAARTLLFTPEALDASDLADLDEKVAELRTPYFQSRPDADRWQIAQKLIKTLTFEMPRDFRSNRLISRLQAITTGSQNEADYIQGLVELISLMFHYKIDAQKYVEAL</sequence>
<proteinExistence type="predicted"/>
<keyword evidence="3" id="KW-1185">Reference proteome</keyword>
<evidence type="ECO:0000313" key="2">
    <source>
        <dbReference type="EMBL" id="CAJ0581480.1"/>
    </source>
</evidence>
<feature type="signal peptide" evidence="1">
    <location>
        <begin position="1"/>
        <end position="18"/>
    </location>
</feature>
<name>A0AA36GDK7_9BILA</name>
<evidence type="ECO:0000313" key="3">
    <source>
        <dbReference type="Proteomes" id="UP001177023"/>
    </source>
</evidence>
<feature type="chain" id="PRO_5041294201" evidence="1">
    <location>
        <begin position="19"/>
        <end position="212"/>
    </location>
</feature>
<dbReference type="Proteomes" id="UP001177023">
    <property type="component" value="Unassembled WGS sequence"/>
</dbReference>
<gene>
    <name evidence="2" type="ORF">MSPICULIGERA_LOCUS19639</name>
</gene>